<dbReference type="PANTHER" id="PTHR16631:SF17">
    <property type="entry name" value="GLUCAN ENDO-1,3-BETA-GLUCOSIDASE BTGC"/>
    <property type="match status" value="1"/>
</dbReference>
<dbReference type="Gene3D" id="2.80.10.50">
    <property type="match status" value="2"/>
</dbReference>
<protein>
    <recommendedName>
        <fullName evidence="5">glucan endo-1,3-beta-D-glucosidase</fullName>
        <ecNumber evidence="5">3.2.1.39</ecNumber>
    </recommendedName>
    <alternativeName>
        <fullName evidence="18">Endo-1,3-beta-glucanase btgC</fullName>
    </alternativeName>
    <alternativeName>
        <fullName evidence="17">Laminarinase btgC</fullName>
    </alternativeName>
</protein>
<dbReference type="SUPFAM" id="SSF50370">
    <property type="entry name" value="Ricin B-like lectins"/>
    <property type="match status" value="2"/>
</dbReference>
<keyword evidence="8" id="KW-0964">Secreted</keyword>
<dbReference type="GO" id="GO:0000272">
    <property type="term" value="P:polysaccharide catabolic process"/>
    <property type="evidence" value="ECO:0007669"/>
    <property type="project" value="UniProtKB-KW"/>
</dbReference>
<dbReference type="InterPro" id="IPR050732">
    <property type="entry name" value="Beta-glucan_modifiers"/>
</dbReference>
<evidence type="ECO:0000256" key="17">
    <source>
        <dbReference type="ARBA" id="ARBA00042373"/>
    </source>
</evidence>
<gene>
    <name evidence="21" type="ORF">SDRG_06705</name>
</gene>
<dbReference type="InterPro" id="IPR017853">
    <property type="entry name" value="GH"/>
</dbReference>
<dbReference type="EC" id="3.2.1.39" evidence="5"/>
<evidence type="ECO:0000256" key="12">
    <source>
        <dbReference type="ARBA" id="ARBA00023180"/>
    </source>
</evidence>
<dbReference type="OrthoDB" id="77201at2759"/>
<keyword evidence="9" id="KW-0732">Signal</keyword>
<dbReference type="InterPro" id="IPR000772">
    <property type="entry name" value="Ricin_B_lectin"/>
</dbReference>
<evidence type="ECO:0000256" key="8">
    <source>
        <dbReference type="ARBA" id="ARBA00022525"/>
    </source>
</evidence>
<comment type="subcellular location">
    <subcellularLocation>
        <location evidence="3">Cell membrane</location>
    </subcellularLocation>
    <subcellularLocation>
        <location evidence="2">Secreted</location>
        <location evidence="2">Cell wall</location>
    </subcellularLocation>
</comment>
<feature type="domain" description="Ricin B lectin" evidence="20">
    <location>
        <begin position="381"/>
        <end position="581"/>
    </location>
</feature>
<dbReference type="Proteomes" id="UP000030762">
    <property type="component" value="Unassembled WGS sequence"/>
</dbReference>
<dbReference type="SUPFAM" id="SSF51445">
    <property type="entry name" value="(Trans)glycosidases"/>
    <property type="match status" value="1"/>
</dbReference>
<keyword evidence="6" id="KW-1003">Cell membrane</keyword>
<evidence type="ECO:0000256" key="6">
    <source>
        <dbReference type="ARBA" id="ARBA00022475"/>
    </source>
</evidence>
<keyword evidence="22" id="KW-1185">Reference proteome</keyword>
<dbReference type="InParanoid" id="T0RUA1"/>
<evidence type="ECO:0000256" key="4">
    <source>
        <dbReference type="ARBA" id="ARBA00008773"/>
    </source>
</evidence>
<evidence type="ECO:0000256" key="15">
    <source>
        <dbReference type="ARBA" id="ARBA00023326"/>
    </source>
</evidence>
<dbReference type="RefSeq" id="XP_008610725.1">
    <property type="nucleotide sequence ID" value="XM_008612503.1"/>
</dbReference>
<evidence type="ECO:0000313" key="21">
    <source>
        <dbReference type="EMBL" id="EQC35963.1"/>
    </source>
</evidence>
<evidence type="ECO:0000256" key="9">
    <source>
        <dbReference type="ARBA" id="ARBA00022729"/>
    </source>
</evidence>
<dbReference type="GO" id="GO:0005886">
    <property type="term" value="C:plasma membrane"/>
    <property type="evidence" value="ECO:0007669"/>
    <property type="project" value="UniProtKB-SubCell"/>
</dbReference>
<keyword evidence="13" id="KW-0119">Carbohydrate metabolism</keyword>
<evidence type="ECO:0000256" key="16">
    <source>
        <dbReference type="ARBA" id="ARBA00037649"/>
    </source>
</evidence>
<evidence type="ECO:0000256" key="13">
    <source>
        <dbReference type="ARBA" id="ARBA00023277"/>
    </source>
</evidence>
<evidence type="ECO:0000256" key="14">
    <source>
        <dbReference type="ARBA" id="ARBA00023316"/>
    </source>
</evidence>
<keyword evidence="10" id="KW-0378">Hydrolase</keyword>
<keyword evidence="7" id="KW-0134">Cell wall</keyword>
<evidence type="ECO:0000256" key="2">
    <source>
        <dbReference type="ARBA" id="ARBA00004191"/>
    </source>
</evidence>
<evidence type="ECO:0000256" key="1">
    <source>
        <dbReference type="ARBA" id="ARBA00000382"/>
    </source>
</evidence>
<dbReference type="EMBL" id="JH767149">
    <property type="protein sequence ID" value="EQC35963.1"/>
    <property type="molecule type" value="Genomic_DNA"/>
</dbReference>
<evidence type="ECO:0000256" key="19">
    <source>
        <dbReference type="RuleBase" id="RU004335"/>
    </source>
</evidence>
<evidence type="ECO:0000256" key="11">
    <source>
        <dbReference type="ARBA" id="ARBA00023136"/>
    </source>
</evidence>
<dbReference type="GO" id="GO:0042973">
    <property type="term" value="F:glucan endo-1,3-beta-D-glucosidase activity"/>
    <property type="evidence" value="ECO:0007669"/>
    <property type="project" value="UniProtKB-EC"/>
</dbReference>
<reference evidence="21 22" key="1">
    <citation type="submission" date="2012-04" db="EMBL/GenBank/DDBJ databases">
        <title>The Genome Sequence of Saprolegnia declina VS20.</title>
        <authorList>
            <consortium name="The Broad Institute Genome Sequencing Platform"/>
            <person name="Russ C."/>
            <person name="Nusbaum C."/>
            <person name="Tyler B."/>
            <person name="van West P."/>
            <person name="Dieguez-Uribeondo J."/>
            <person name="de Bruijn I."/>
            <person name="Tripathy S."/>
            <person name="Jiang R."/>
            <person name="Young S.K."/>
            <person name="Zeng Q."/>
            <person name="Gargeya S."/>
            <person name="Fitzgerald M."/>
            <person name="Haas B."/>
            <person name="Abouelleil A."/>
            <person name="Alvarado L."/>
            <person name="Arachchi H.M."/>
            <person name="Berlin A."/>
            <person name="Chapman S.B."/>
            <person name="Goldberg J."/>
            <person name="Griggs A."/>
            <person name="Gujja S."/>
            <person name="Hansen M."/>
            <person name="Howarth C."/>
            <person name="Imamovic A."/>
            <person name="Larimer J."/>
            <person name="McCowen C."/>
            <person name="Montmayeur A."/>
            <person name="Murphy C."/>
            <person name="Neiman D."/>
            <person name="Pearson M."/>
            <person name="Priest M."/>
            <person name="Roberts A."/>
            <person name="Saif S."/>
            <person name="Shea T."/>
            <person name="Sisk P."/>
            <person name="Sykes S."/>
            <person name="Wortman J."/>
            <person name="Nusbaum C."/>
            <person name="Birren B."/>
        </authorList>
    </citation>
    <scope>NUCLEOTIDE SEQUENCE [LARGE SCALE GENOMIC DNA]</scope>
    <source>
        <strain evidence="21 22">VS20</strain>
    </source>
</reference>
<dbReference type="PANTHER" id="PTHR16631">
    <property type="entry name" value="GLUCAN 1,3-BETA-GLUCOSIDASE"/>
    <property type="match status" value="1"/>
</dbReference>
<dbReference type="GO" id="GO:0071555">
    <property type="term" value="P:cell wall organization"/>
    <property type="evidence" value="ECO:0007669"/>
    <property type="project" value="UniProtKB-KW"/>
</dbReference>
<comment type="catalytic activity">
    <reaction evidence="1">
        <text>Hydrolysis of (1-&gt;3)-beta-D-glucosidic linkages in (1-&gt;3)-beta-D-glucans.</text>
        <dbReference type="EC" id="3.2.1.39"/>
    </reaction>
</comment>
<keyword evidence="11" id="KW-0472">Membrane</keyword>
<comment type="function">
    <text evidence="16">Glucanases play a role in cell expansion during growth, in cell-cell fusion during mating, and in spore release during sporulation. This enzyme may be involved in beta-glucan degradation. Active on laminarin and lichenan.</text>
</comment>
<keyword evidence="12" id="KW-0325">Glycoprotein</keyword>
<accession>T0RUA1</accession>
<dbReference type="SMART" id="SM00458">
    <property type="entry name" value="RICIN"/>
    <property type="match status" value="1"/>
</dbReference>
<organism evidence="21 22">
    <name type="scientific">Saprolegnia diclina (strain VS20)</name>
    <dbReference type="NCBI Taxonomy" id="1156394"/>
    <lineage>
        <taxon>Eukaryota</taxon>
        <taxon>Sar</taxon>
        <taxon>Stramenopiles</taxon>
        <taxon>Oomycota</taxon>
        <taxon>Saprolegniomycetes</taxon>
        <taxon>Saprolegniales</taxon>
        <taxon>Saprolegniaceae</taxon>
        <taxon>Saprolegnia</taxon>
    </lineage>
</organism>
<dbReference type="AlphaFoldDB" id="T0RUA1"/>
<proteinExistence type="inferred from homology"/>
<dbReference type="VEuPathDB" id="FungiDB:SDRG_06705"/>
<evidence type="ECO:0000313" key="22">
    <source>
        <dbReference type="Proteomes" id="UP000030762"/>
    </source>
</evidence>
<evidence type="ECO:0000256" key="18">
    <source>
        <dbReference type="ARBA" id="ARBA00043078"/>
    </source>
</evidence>
<comment type="similarity">
    <text evidence="4 19">Belongs to the glycosyl hydrolase 17 family.</text>
</comment>
<dbReference type="Pfam" id="PF00332">
    <property type="entry name" value="Glyco_hydro_17"/>
    <property type="match status" value="1"/>
</dbReference>
<dbReference type="OMA" id="IWNSARA"/>
<dbReference type="Pfam" id="PF00652">
    <property type="entry name" value="Ricin_B_lectin"/>
    <property type="match status" value="1"/>
</dbReference>
<evidence type="ECO:0000256" key="5">
    <source>
        <dbReference type="ARBA" id="ARBA00012780"/>
    </source>
</evidence>
<dbReference type="InterPro" id="IPR035992">
    <property type="entry name" value="Ricin_B-like_lectins"/>
</dbReference>
<keyword evidence="14" id="KW-0961">Cell wall biogenesis/degradation</keyword>
<dbReference type="InterPro" id="IPR000490">
    <property type="entry name" value="Glyco_hydro_17"/>
</dbReference>
<sequence length="582" mass="64693">MAGAFAARVWLCPSSAAQCCHFPIAIKMRITSILASLAAAATSVMALDRQLYALNYASCPDDTNMPLDLDKLKDITHTVRMYSMDEACMTRLYWHAGWRNMKIWLGIWSEADAKIDSFDGEFQRLKNLVEKGMVNNNNVVGIQVSSEAIYRYYIQGQHDFADKGPINRIIKHYKDVKAYLRSKNLFFPVVITDIMDSYKYFPELYANTDVVSVNAFAMWQNKTAVEGVPTLYNDFQGIWNSARALGKPVVLSETGWATGGTASVVAETSPEAQALYTKEFISFAEQQNVNYYYFSSFDGNRDPEIERHFGLFDNTRTMKPLIASLTVGAAPTAVRLHSDANVLKAGSYKQGESFGKLSISAPAKGLTDRLDNEIWFYNQADSGWLKSRSTNACLQGNGKGQFVSVARCDAAKASQRWSFNGNGAQIGNLCLTKSLKLATCSNDNKGLTKVDMGSQELRIAVAGSDLELTEYYGALSVRSAPMAGAIPETQLWYYDPMLQTIKNKANQNSCLDAWEFKDYGGVHVYNCDATNDNQQWQYNDKTGQIMHARKLGLCLSSDASNGNVYLLSCDVNNAGQRFQMNL</sequence>
<evidence type="ECO:0000259" key="20">
    <source>
        <dbReference type="SMART" id="SM00458"/>
    </source>
</evidence>
<keyword evidence="15" id="KW-0624">Polysaccharide degradation</keyword>
<name>T0RUA1_SAPDV</name>
<evidence type="ECO:0000256" key="7">
    <source>
        <dbReference type="ARBA" id="ARBA00022512"/>
    </source>
</evidence>
<dbReference type="Gene3D" id="3.20.20.80">
    <property type="entry name" value="Glycosidases"/>
    <property type="match status" value="1"/>
</dbReference>
<dbReference type="PROSITE" id="PS50231">
    <property type="entry name" value="RICIN_B_LECTIN"/>
    <property type="match status" value="2"/>
</dbReference>
<evidence type="ECO:0000256" key="3">
    <source>
        <dbReference type="ARBA" id="ARBA00004236"/>
    </source>
</evidence>
<dbReference type="GeneID" id="19947432"/>
<evidence type="ECO:0000256" key="10">
    <source>
        <dbReference type="ARBA" id="ARBA00022801"/>
    </source>
</evidence>